<comment type="caution">
    <text evidence="1">The sequence shown here is derived from an EMBL/GenBank/DDBJ whole genome shotgun (WGS) entry which is preliminary data.</text>
</comment>
<dbReference type="EMBL" id="VCQV01000018">
    <property type="protein sequence ID" value="TWP35554.1"/>
    <property type="molecule type" value="Genomic_DNA"/>
</dbReference>
<evidence type="ECO:0000313" key="2">
    <source>
        <dbReference type="Proteomes" id="UP000320244"/>
    </source>
</evidence>
<dbReference type="Gene3D" id="3.30.530.20">
    <property type="match status" value="1"/>
</dbReference>
<name>A0A563E0Y2_9MICO</name>
<dbReference type="Pfam" id="PF10604">
    <property type="entry name" value="Polyketide_cyc2"/>
    <property type="match status" value="1"/>
</dbReference>
<proteinExistence type="predicted"/>
<protein>
    <submittedName>
        <fullName evidence="1">Polyketide cyclase</fullName>
    </submittedName>
</protein>
<dbReference type="InterPro" id="IPR023393">
    <property type="entry name" value="START-like_dom_sf"/>
</dbReference>
<organism evidence="1 2">
    <name type="scientific">Leekyejoonella antrihumi</name>
    <dbReference type="NCBI Taxonomy" id="1660198"/>
    <lineage>
        <taxon>Bacteria</taxon>
        <taxon>Bacillati</taxon>
        <taxon>Actinomycetota</taxon>
        <taxon>Actinomycetes</taxon>
        <taxon>Micrococcales</taxon>
        <taxon>Dermacoccaceae</taxon>
        <taxon>Leekyejoonella</taxon>
    </lineage>
</organism>
<keyword evidence="2" id="KW-1185">Reference proteome</keyword>
<reference evidence="1 2" key="1">
    <citation type="submission" date="2019-05" db="EMBL/GenBank/DDBJ databases">
        <authorList>
            <person name="Lee S.D."/>
        </authorList>
    </citation>
    <scope>NUCLEOTIDE SEQUENCE [LARGE SCALE GENOMIC DNA]</scope>
    <source>
        <strain evidence="1 2">C5-26</strain>
    </source>
</reference>
<dbReference type="Proteomes" id="UP000320244">
    <property type="component" value="Unassembled WGS sequence"/>
</dbReference>
<accession>A0A563E0Y2</accession>
<evidence type="ECO:0000313" key="1">
    <source>
        <dbReference type="EMBL" id="TWP35554.1"/>
    </source>
</evidence>
<dbReference type="SUPFAM" id="SSF55961">
    <property type="entry name" value="Bet v1-like"/>
    <property type="match status" value="1"/>
</dbReference>
<gene>
    <name evidence="1" type="ORF">FGL98_13295</name>
</gene>
<sequence length="178" mass="19724">MEPEPNKTVTFDKPLTQWICVSRVWLMPTLRRVVTTTADSTTVMDYLVDFEHATQWDSGTTACIRISGHGGVDTVYRNTSTFAGRTVELDYTVESLTPERLVVVGRNKSTTSRDTITVTPLPDGASVEYVAEFTFNGLVALVVPLVKPMLERLGDRTAEQLRDCLDNLPAQGTRADRA</sequence>
<reference evidence="1 2" key="2">
    <citation type="submission" date="2019-08" db="EMBL/GenBank/DDBJ databases">
        <title>Jejuicoccus antrihumi gen. nov., sp. nov., a new member of the family Dermacoccaceae isolated from a cave.</title>
        <authorList>
            <person name="Schumann P."/>
            <person name="Kim I.S."/>
        </authorList>
    </citation>
    <scope>NUCLEOTIDE SEQUENCE [LARGE SCALE GENOMIC DNA]</scope>
    <source>
        <strain evidence="1 2">C5-26</strain>
    </source>
</reference>
<dbReference type="OrthoDB" id="3371087at2"/>
<dbReference type="AlphaFoldDB" id="A0A563E0Y2"/>
<dbReference type="InterPro" id="IPR019587">
    <property type="entry name" value="Polyketide_cyclase/dehydratase"/>
</dbReference>